<dbReference type="AlphaFoldDB" id="A0A6C2UU01"/>
<dbReference type="PROSITE" id="PS50109">
    <property type="entry name" value="HIS_KIN"/>
    <property type="match status" value="1"/>
</dbReference>
<gene>
    <name evidence="13" type="primary">cckA_6</name>
    <name evidence="13" type="ORF">SCARR_04449</name>
</gene>
<comment type="catalytic activity">
    <reaction evidence="1">
        <text>ATP + protein L-histidine = ADP + protein N-phospho-L-histidine.</text>
        <dbReference type="EC" id="2.7.13.3"/>
    </reaction>
</comment>
<dbReference type="Pfam" id="PF02518">
    <property type="entry name" value="HATPase_c"/>
    <property type="match status" value="1"/>
</dbReference>
<dbReference type="PANTHER" id="PTHR43065:SF46">
    <property type="entry name" value="C4-DICARBOXYLATE TRANSPORT SENSOR PROTEIN DCTB"/>
    <property type="match status" value="1"/>
</dbReference>
<dbReference type="Pfam" id="PF00512">
    <property type="entry name" value="HisKA"/>
    <property type="match status" value="1"/>
</dbReference>
<dbReference type="InterPro" id="IPR005467">
    <property type="entry name" value="His_kinase_dom"/>
</dbReference>
<feature type="domain" description="Response regulatory" evidence="12">
    <location>
        <begin position="365"/>
        <end position="480"/>
    </location>
</feature>
<dbReference type="Gene3D" id="3.40.50.2300">
    <property type="match status" value="1"/>
</dbReference>
<dbReference type="InterPro" id="IPR011006">
    <property type="entry name" value="CheY-like_superfamily"/>
</dbReference>
<dbReference type="PRINTS" id="PR00344">
    <property type="entry name" value="BCTRLSENSOR"/>
</dbReference>
<keyword evidence="5" id="KW-0547">Nucleotide-binding</keyword>
<keyword evidence="14" id="KW-1185">Reference proteome</keyword>
<dbReference type="SMART" id="SM00388">
    <property type="entry name" value="HisKA"/>
    <property type="match status" value="1"/>
</dbReference>
<keyword evidence="4" id="KW-0808">Transferase</keyword>
<dbReference type="PROSITE" id="PS50110">
    <property type="entry name" value="RESPONSE_REGULATORY"/>
    <property type="match status" value="1"/>
</dbReference>
<dbReference type="InterPro" id="IPR004358">
    <property type="entry name" value="Sig_transdc_His_kin-like_C"/>
</dbReference>
<evidence type="ECO:0000259" key="12">
    <source>
        <dbReference type="PROSITE" id="PS50110"/>
    </source>
</evidence>
<dbReference type="InterPro" id="IPR003594">
    <property type="entry name" value="HATPase_dom"/>
</dbReference>
<protein>
    <recommendedName>
        <fullName evidence="2">histidine kinase</fullName>
        <ecNumber evidence="2">2.7.13.3</ecNumber>
    </recommendedName>
</protein>
<keyword evidence="10" id="KW-1133">Transmembrane helix</keyword>
<dbReference type="InterPro" id="IPR036890">
    <property type="entry name" value="HATPase_C_sf"/>
</dbReference>
<keyword evidence="6 13" id="KW-0418">Kinase</keyword>
<evidence type="ECO:0000256" key="9">
    <source>
        <dbReference type="PROSITE-ProRule" id="PRU00169"/>
    </source>
</evidence>
<dbReference type="GO" id="GO:0005524">
    <property type="term" value="F:ATP binding"/>
    <property type="evidence" value="ECO:0007669"/>
    <property type="project" value="UniProtKB-KW"/>
</dbReference>
<evidence type="ECO:0000256" key="1">
    <source>
        <dbReference type="ARBA" id="ARBA00000085"/>
    </source>
</evidence>
<evidence type="ECO:0000256" key="3">
    <source>
        <dbReference type="ARBA" id="ARBA00022553"/>
    </source>
</evidence>
<keyword evidence="8" id="KW-0902">Two-component regulatory system</keyword>
<dbReference type="RefSeq" id="WP_136063749.1">
    <property type="nucleotide sequence ID" value="NZ_CAAHFH010000002.1"/>
</dbReference>
<dbReference type="Pfam" id="PF00072">
    <property type="entry name" value="Response_reg"/>
    <property type="match status" value="1"/>
</dbReference>
<accession>A0A6C2UU01</accession>
<dbReference type="SUPFAM" id="SSF55874">
    <property type="entry name" value="ATPase domain of HSP90 chaperone/DNA topoisomerase II/histidine kinase"/>
    <property type="match status" value="1"/>
</dbReference>
<evidence type="ECO:0000259" key="11">
    <source>
        <dbReference type="PROSITE" id="PS50109"/>
    </source>
</evidence>
<evidence type="ECO:0000256" key="8">
    <source>
        <dbReference type="ARBA" id="ARBA00023012"/>
    </source>
</evidence>
<dbReference type="SUPFAM" id="SSF52172">
    <property type="entry name" value="CheY-like"/>
    <property type="match status" value="1"/>
</dbReference>
<keyword evidence="10" id="KW-0472">Membrane</keyword>
<dbReference type="SMART" id="SM00448">
    <property type="entry name" value="REC"/>
    <property type="match status" value="1"/>
</dbReference>
<evidence type="ECO:0000256" key="10">
    <source>
        <dbReference type="SAM" id="Phobius"/>
    </source>
</evidence>
<evidence type="ECO:0000313" key="14">
    <source>
        <dbReference type="Proteomes" id="UP000346198"/>
    </source>
</evidence>
<feature type="transmembrane region" description="Helical" evidence="10">
    <location>
        <begin position="7"/>
        <end position="34"/>
    </location>
</feature>
<evidence type="ECO:0000256" key="4">
    <source>
        <dbReference type="ARBA" id="ARBA00022679"/>
    </source>
</evidence>
<organism evidence="13 14">
    <name type="scientific">Pontiella sulfatireligans</name>
    <dbReference type="NCBI Taxonomy" id="2750658"/>
    <lineage>
        <taxon>Bacteria</taxon>
        <taxon>Pseudomonadati</taxon>
        <taxon>Kiritimatiellota</taxon>
        <taxon>Kiritimatiellia</taxon>
        <taxon>Kiritimatiellales</taxon>
        <taxon>Pontiellaceae</taxon>
        <taxon>Pontiella</taxon>
    </lineage>
</organism>
<dbReference type="Proteomes" id="UP000346198">
    <property type="component" value="Unassembled WGS sequence"/>
</dbReference>
<feature type="transmembrane region" description="Helical" evidence="10">
    <location>
        <begin position="46"/>
        <end position="70"/>
    </location>
</feature>
<proteinExistence type="predicted"/>
<dbReference type="SMART" id="SM00387">
    <property type="entry name" value="HATPase_c"/>
    <property type="match status" value="1"/>
</dbReference>
<evidence type="ECO:0000256" key="7">
    <source>
        <dbReference type="ARBA" id="ARBA00022840"/>
    </source>
</evidence>
<dbReference type="InterPro" id="IPR036097">
    <property type="entry name" value="HisK_dim/P_sf"/>
</dbReference>
<evidence type="ECO:0000256" key="6">
    <source>
        <dbReference type="ARBA" id="ARBA00022777"/>
    </source>
</evidence>
<keyword evidence="10" id="KW-0812">Transmembrane</keyword>
<keyword evidence="7" id="KW-0067">ATP-binding</keyword>
<feature type="domain" description="Histidine kinase" evidence="11">
    <location>
        <begin position="109"/>
        <end position="331"/>
    </location>
</feature>
<dbReference type="Gene3D" id="1.10.287.130">
    <property type="match status" value="1"/>
</dbReference>
<reference evidence="13 14" key="1">
    <citation type="submission" date="2019-04" db="EMBL/GenBank/DDBJ databases">
        <authorList>
            <person name="Van Vliet M D."/>
        </authorList>
    </citation>
    <scope>NUCLEOTIDE SEQUENCE [LARGE SCALE GENOMIC DNA]</scope>
    <source>
        <strain evidence="13 14">F21</strain>
    </source>
</reference>
<keyword evidence="3 9" id="KW-0597">Phosphoprotein</keyword>
<evidence type="ECO:0000256" key="2">
    <source>
        <dbReference type="ARBA" id="ARBA00012438"/>
    </source>
</evidence>
<dbReference type="PANTHER" id="PTHR43065">
    <property type="entry name" value="SENSOR HISTIDINE KINASE"/>
    <property type="match status" value="1"/>
</dbReference>
<dbReference type="EMBL" id="CAAHFH010000002">
    <property type="protein sequence ID" value="VGO22366.1"/>
    <property type="molecule type" value="Genomic_DNA"/>
</dbReference>
<dbReference type="SUPFAM" id="SSF47384">
    <property type="entry name" value="Homodimeric domain of signal transducing histidine kinase"/>
    <property type="match status" value="1"/>
</dbReference>
<dbReference type="InterPro" id="IPR001789">
    <property type="entry name" value="Sig_transdc_resp-reg_receiver"/>
</dbReference>
<dbReference type="EC" id="2.7.13.3" evidence="2"/>
<name>A0A6C2UU01_9BACT</name>
<sequence length="482" mass="52002">MNLKNRILVILTVASAASAVVTGAILTFLVQLFGEVTLDGIIGSKVTAIAIGLFMFAGLLIIALLTLLLNKKAIVPAVERNLLENERAMLTEQLHHSQKMEAVGRLAGSIAHDFNNLLTIIDGYSSLIISDPKSEETAQNAKEVVEAARKASFITRKLLSFSQKEQIEPMLVDLNVSLQDIDKMLSRLVGERVALITKPHFEPVHVLTDPVQLGQVLMNLAVNARDAMPNGGRITIKVASRQINDGQCSKPCNIPPGEFAEISVSDTGQGIEPEVMGKMFEAFFTTKERDKGTGLGLSIVKGIMKQNDGFIDVQSKVGGGTTFFLYLPAGDLNIPEEIDEESEVAANPVSEQEKTGTPAEAGSVTILLVEDDPMIRTLVAQTLKAQDYTVLEADEGWEGVKVARQHKGKIDLLFTDVVMPGLGGAELAIAAQELYPKIKVLFMSGYSCSQLEEEGVPPGAAVLEKPFTPDKVISKVRNLLSS</sequence>
<evidence type="ECO:0000256" key="5">
    <source>
        <dbReference type="ARBA" id="ARBA00022741"/>
    </source>
</evidence>
<evidence type="ECO:0000313" key="13">
    <source>
        <dbReference type="EMBL" id="VGO22366.1"/>
    </source>
</evidence>
<dbReference type="InterPro" id="IPR003661">
    <property type="entry name" value="HisK_dim/P_dom"/>
</dbReference>
<feature type="modified residue" description="4-aspartylphosphate" evidence="9">
    <location>
        <position position="416"/>
    </location>
</feature>
<dbReference type="Gene3D" id="3.30.565.10">
    <property type="entry name" value="Histidine kinase-like ATPase, C-terminal domain"/>
    <property type="match status" value="1"/>
</dbReference>
<dbReference type="GO" id="GO:0000155">
    <property type="term" value="F:phosphorelay sensor kinase activity"/>
    <property type="evidence" value="ECO:0007669"/>
    <property type="project" value="InterPro"/>
</dbReference>